<comment type="caution">
    <text evidence="2">The sequence shown here is derived from an EMBL/GenBank/DDBJ whole genome shotgun (WGS) entry which is preliminary data.</text>
</comment>
<keyword evidence="1" id="KW-0812">Transmembrane</keyword>
<feature type="transmembrane region" description="Helical" evidence="1">
    <location>
        <begin position="27"/>
        <end position="45"/>
    </location>
</feature>
<proteinExistence type="predicted"/>
<keyword evidence="3" id="KW-1185">Reference proteome</keyword>
<dbReference type="AlphaFoldDB" id="A0AAP5IA59"/>
<sequence length="52" mass="5889">MDYQACECIRSALGIDLQPKTFTLLQMGLRAIVIYIAGLLMVRLAEDRRFGN</sequence>
<gene>
    <name evidence="2" type="ORF">G7B40_024435</name>
</gene>
<reference evidence="3" key="1">
    <citation type="journal article" date="2021" name="Science">
        <title>Hunting the eagle killer: A cyanobacterial neurotoxin causes vacuolar myelinopathy.</title>
        <authorList>
            <person name="Breinlinger S."/>
            <person name="Phillips T.J."/>
            <person name="Haram B.N."/>
            <person name="Mares J."/>
            <person name="Martinez Yerena J.A."/>
            <person name="Hrouzek P."/>
            <person name="Sobotka R."/>
            <person name="Henderson W.M."/>
            <person name="Schmieder P."/>
            <person name="Williams S.M."/>
            <person name="Lauderdale J.D."/>
            <person name="Wilde H.D."/>
            <person name="Gerrin W."/>
            <person name="Kust A."/>
            <person name="Washington J.W."/>
            <person name="Wagner C."/>
            <person name="Geier B."/>
            <person name="Liebeke M."/>
            <person name="Enke H."/>
            <person name="Niedermeyer T.H.J."/>
            <person name="Wilde S.B."/>
        </authorList>
    </citation>
    <scope>NUCLEOTIDE SEQUENCE [LARGE SCALE GENOMIC DNA]</scope>
    <source>
        <strain evidence="3">Thurmond2011</strain>
    </source>
</reference>
<keyword evidence="1" id="KW-1133">Transmembrane helix</keyword>
<organism evidence="2 3">
    <name type="scientific">Aetokthonos hydrillicola Thurmond2011</name>
    <dbReference type="NCBI Taxonomy" id="2712845"/>
    <lineage>
        <taxon>Bacteria</taxon>
        <taxon>Bacillati</taxon>
        <taxon>Cyanobacteriota</taxon>
        <taxon>Cyanophyceae</taxon>
        <taxon>Nostocales</taxon>
        <taxon>Hapalosiphonaceae</taxon>
        <taxon>Aetokthonos</taxon>
    </lineage>
</organism>
<keyword evidence="1" id="KW-0472">Membrane</keyword>
<dbReference type="RefSeq" id="WP_208344667.1">
    <property type="nucleotide sequence ID" value="NZ_CAWQFN010000525.1"/>
</dbReference>
<protein>
    <submittedName>
        <fullName evidence="2">Uncharacterized protein</fullName>
    </submittedName>
</protein>
<name>A0AAP5IA59_9CYAN</name>
<dbReference type="EMBL" id="JAALHA020000014">
    <property type="protein sequence ID" value="MDR9897691.1"/>
    <property type="molecule type" value="Genomic_DNA"/>
</dbReference>
<dbReference type="Proteomes" id="UP000667802">
    <property type="component" value="Unassembled WGS sequence"/>
</dbReference>
<evidence type="ECO:0000313" key="2">
    <source>
        <dbReference type="EMBL" id="MDR9897691.1"/>
    </source>
</evidence>
<accession>A0AAP5IA59</accession>
<evidence type="ECO:0000313" key="3">
    <source>
        <dbReference type="Proteomes" id="UP000667802"/>
    </source>
</evidence>
<evidence type="ECO:0000256" key="1">
    <source>
        <dbReference type="SAM" id="Phobius"/>
    </source>
</evidence>